<evidence type="ECO:0000313" key="2">
    <source>
        <dbReference type="EMBL" id="AHM76856.1"/>
    </source>
</evidence>
<keyword evidence="1" id="KW-1133">Transmembrane helix</keyword>
<dbReference type="KEGG" id="kps:KPNJ2_00076"/>
<name>W8VCP5_KLEPN</name>
<keyword evidence="1" id="KW-0812">Transmembrane</keyword>
<protein>
    <submittedName>
        <fullName evidence="2">Uncharacterized protein</fullName>
    </submittedName>
</protein>
<dbReference type="Proteomes" id="UP000019586">
    <property type="component" value="Chromosome"/>
</dbReference>
<organism evidence="2 3">
    <name type="scientific">Klebsiella pneumoniae 30684/NJST258_2</name>
    <dbReference type="NCBI Taxonomy" id="1420013"/>
    <lineage>
        <taxon>Bacteria</taxon>
        <taxon>Pseudomonadati</taxon>
        <taxon>Pseudomonadota</taxon>
        <taxon>Gammaproteobacteria</taxon>
        <taxon>Enterobacterales</taxon>
        <taxon>Enterobacteriaceae</taxon>
        <taxon>Klebsiella/Raoultella group</taxon>
        <taxon>Klebsiella</taxon>
        <taxon>Klebsiella pneumoniae complex</taxon>
    </lineage>
</organism>
<accession>W8VCP5</accession>
<evidence type="ECO:0000256" key="1">
    <source>
        <dbReference type="SAM" id="Phobius"/>
    </source>
</evidence>
<proteinExistence type="predicted"/>
<dbReference type="AlphaFoldDB" id="W8VCP5"/>
<sequence length="73" mass="8164">MSLTISSIALPNGYFPSPLSQNILIFSMIICLNFLRSKSKQKNLSIIATDRIMGKNENDHSHHKTRGDALFTS</sequence>
<dbReference type="HOGENOM" id="CLU_201128_0_0_6"/>
<dbReference type="EMBL" id="CP006918">
    <property type="protein sequence ID" value="AHM76856.1"/>
    <property type="molecule type" value="Genomic_DNA"/>
</dbReference>
<reference evidence="2 3" key="1">
    <citation type="journal article" date="2014" name="Proc. Natl. Acad. Sci. U.S.A.">
        <title>Molecular dissection of the evolution of carbapenem-resistant multilocus sequence type 258 Klebsiella pneumoniae.</title>
        <authorList>
            <person name="Deleo F.R."/>
            <person name="Chen L."/>
            <person name="Porcella S.F."/>
            <person name="Martens C.A."/>
            <person name="Kobayashi S.D."/>
            <person name="Porter A.R."/>
            <person name="Chavda K.D."/>
            <person name="Jacobs M.R."/>
            <person name="Mathema B."/>
            <person name="Olsen R.J."/>
            <person name="Bonomo R.A."/>
            <person name="Musser J.M."/>
            <person name="Kreiswirth B.N."/>
        </authorList>
    </citation>
    <scope>NUCLEOTIDE SEQUENCE [LARGE SCALE GENOMIC DNA]</scope>
    <source>
        <strain evidence="2">30684/NJST258_2</strain>
    </source>
</reference>
<keyword evidence="1" id="KW-0472">Membrane</keyword>
<evidence type="ECO:0000313" key="3">
    <source>
        <dbReference type="Proteomes" id="UP000019586"/>
    </source>
</evidence>
<gene>
    <name evidence="2" type="ORF">KPNJ2_00076</name>
</gene>
<feature type="transmembrane region" description="Helical" evidence="1">
    <location>
        <begin position="19"/>
        <end position="35"/>
    </location>
</feature>